<evidence type="ECO:0000313" key="10">
    <source>
        <dbReference type="Proteomes" id="UP000242450"/>
    </source>
</evidence>
<evidence type="ECO:0000256" key="7">
    <source>
        <dbReference type="ARBA" id="ARBA00047696"/>
    </source>
</evidence>
<evidence type="ECO:0000256" key="6">
    <source>
        <dbReference type="ARBA" id="ARBA00023277"/>
    </source>
</evidence>
<dbReference type="PANTHER" id="PTHR23429:SF0">
    <property type="entry name" value="GLUCOSE-6-PHOSPHATE 1-DEHYDROGENASE"/>
    <property type="match status" value="1"/>
</dbReference>
<sequence length="130" mass="15267">MWLQLWQLNRPGERDWGDLAKKKIYPTIWWLFRDGLLPEDTYIVGYARSRLTVADIRKQSEPFFKATPEEKSKLEEFFARNSYYDDAASYERLFYLALPPTVYEAVTKNIHETCMSHTVCPTLVRPAPAS</sequence>
<organism evidence="9 10">
    <name type="scientific">Cervus elaphus hippelaphus</name>
    <name type="common">European red deer</name>
    <dbReference type="NCBI Taxonomy" id="46360"/>
    <lineage>
        <taxon>Eukaryota</taxon>
        <taxon>Metazoa</taxon>
        <taxon>Chordata</taxon>
        <taxon>Craniata</taxon>
        <taxon>Vertebrata</taxon>
        <taxon>Euteleostomi</taxon>
        <taxon>Mammalia</taxon>
        <taxon>Eutheria</taxon>
        <taxon>Laurasiatheria</taxon>
        <taxon>Artiodactyla</taxon>
        <taxon>Ruminantia</taxon>
        <taxon>Pecora</taxon>
        <taxon>Cervidae</taxon>
        <taxon>Cervinae</taxon>
        <taxon>Cervus</taxon>
    </lineage>
</organism>
<feature type="domain" description="Glucose-6-phosphate dehydrogenase NAD-binding" evidence="8">
    <location>
        <begin position="17"/>
        <end position="86"/>
    </location>
</feature>
<dbReference type="PANTHER" id="PTHR23429">
    <property type="entry name" value="GLUCOSE-6-PHOSPHATE 1-DEHYDROGENASE G6PD"/>
    <property type="match status" value="1"/>
</dbReference>
<accession>A0A212DAH0</accession>
<evidence type="ECO:0000256" key="3">
    <source>
        <dbReference type="ARBA" id="ARBA00022526"/>
    </source>
</evidence>
<gene>
    <name evidence="9" type="ORF">Celaphus_00000284</name>
</gene>
<evidence type="ECO:0000256" key="2">
    <source>
        <dbReference type="ARBA" id="ARBA00013019"/>
    </source>
</evidence>
<evidence type="ECO:0000256" key="4">
    <source>
        <dbReference type="ARBA" id="ARBA00022857"/>
    </source>
</evidence>
<dbReference type="EMBL" id="MKHE01000005">
    <property type="protein sequence ID" value="OWK15247.1"/>
    <property type="molecule type" value="Genomic_DNA"/>
</dbReference>
<keyword evidence="4" id="KW-0521">NADP</keyword>
<evidence type="ECO:0000256" key="1">
    <source>
        <dbReference type="ARBA" id="ARBA00004937"/>
    </source>
</evidence>
<dbReference type="InterPro" id="IPR022674">
    <property type="entry name" value="G6P_DH_NAD-bd"/>
</dbReference>
<dbReference type="GO" id="GO:0005829">
    <property type="term" value="C:cytosol"/>
    <property type="evidence" value="ECO:0007669"/>
    <property type="project" value="TreeGrafter"/>
</dbReference>
<dbReference type="AlphaFoldDB" id="A0A212DAH0"/>
<keyword evidence="6" id="KW-0119">Carbohydrate metabolism</keyword>
<dbReference type="SUPFAM" id="SSF51735">
    <property type="entry name" value="NAD(P)-binding Rossmann-fold domains"/>
    <property type="match status" value="1"/>
</dbReference>
<evidence type="ECO:0000313" key="9">
    <source>
        <dbReference type="EMBL" id="OWK15247.1"/>
    </source>
</evidence>
<dbReference type="GO" id="GO:0006006">
    <property type="term" value="P:glucose metabolic process"/>
    <property type="evidence" value="ECO:0007669"/>
    <property type="project" value="UniProtKB-KW"/>
</dbReference>
<dbReference type="Pfam" id="PF00479">
    <property type="entry name" value="G6PD_N"/>
    <property type="match status" value="1"/>
</dbReference>
<dbReference type="Gene3D" id="3.40.50.720">
    <property type="entry name" value="NAD(P)-binding Rossmann-like Domain"/>
    <property type="match status" value="2"/>
</dbReference>
<protein>
    <recommendedName>
        <fullName evidence="2">glucose-6-phosphate dehydrogenase (NADP(+))</fullName>
        <ecNumber evidence="2">1.1.1.49</ecNumber>
    </recommendedName>
</protein>
<dbReference type="GO" id="GO:0050661">
    <property type="term" value="F:NADP binding"/>
    <property type="evidence" value="ECO:0007669"/>
    <property type="project" value="InterPro"/>
</dbReference>
<keyword evidence="10" id="KW-1185">Reference proteome</keyword>
<name>A0A212DAH0_CEREH</name>
<dbReference type="Proteomes" id="UP000242450">
    <property type="component" value="Chromosome 5"/>
</dbReference>
<keyword evidence="5" id="KW-0560">Oxidoreductase</keyword>
<proteinExistence type="predicted"/>
<evidence type="ECO:0000256" key="5">
    <source>
        <dbReference type="ARBA" id="ARBA00023002"/>
    </source>
</evidence>
<dbReference type="EC" id="1.1.1.49" evidence="2"/>
<evidence type="ECO:0000259" key="8">
    <source>
        <dbReference type="Pfam" id="PF00479"/>
    </source>
</evidence>
<dbReference type="InterPro" id="IPR001282">
    <property type="entry name" value="G6P_DH"/>
</dbReference>
<dbReference type="InterPro" id="IPR036291">
    <property type="entry name" value="NAD(P)-bd_dom_sf"/>
</dbReference>
<keyword evidence="3" id="KW-0313">Glucose metabolism</keyword>
<comment type="catalytic activity">
    <reaction evidence="7">
        <text>D-glucose 6-phosphate + NADP(+) = 6-phospho-D-glucono-1,5-lactone + NADPH + H(+)</text>
        <dbReference type="Rhea" id="RHEA:15841"/>
        <dbReference type="ChEBI" id="CHEBI:15378"/>
        <dbReference type="ChEBI" id="CHEBI:57783"/>
        <dbReference type="ChEBI" id="CHEBI:57955"/>
        <dbReference type="ChEBI" id="CHEBI:58349"/>
        <dbReference type="ChEBI" id="CHEBI:61548"/>
        <dbReference type="EC" id="1.1.1.49"/>
    </reaction>
    <physiologicalReaction direction="left-to-right" evidence="7">
        <dbReference type="Rhea" id="RHEA:15842"/>
    </physiologicalReaction>
</comment>
<comment type="caution">
    <text evidence="9">The sequence shown here is derived from an EMBL/GenBank/DDBJ whole genome shotgun (WGS) entry which is preliminary data.</text>
</comment>
<dbReference type="GO" id="GO:0004345">
    <property type="term" value="F:glucose-6-phosphate dehydrogenase activity"/>
    <property type="evidence" value="ECO:0007669"/>
    <property type="project" value="UniProtKB-EC"/>
</dbReference>
<dbReference type="OrthoDB" id="60984at2759"/>
<comment type="pathway">
    <text evidence="1">Carbohydrate degradation; pentose phosphate pathway; D-ribulose 5-phosphate from D-glucose 6-phosphate (oxidative stage): step 1/3.</text>
</comment>
<dbReference type="GO" id="GO:0009051">
    <property type="term" value="P:pentose-phosphate shunt, oxidative branch"/>
    <property type="evidence" value="ECO:0007669"/>
    <property type="project" value="TreeGrafter"/>
</dbReference>
<reference evidence="9 10" key="1">
    <citation type="journal article" date="2018" name="Mol. Genet. Genomics">
        <title>The red deer Cervus elaphus genome CerEla1.0: sequencing, annotating, genes, and chromosomes.</title>
        <authorList>
            <person name="Bana N.A."/>
            <person name="Nyiri A."/>
            <person name="Nagy J."/>
            <person name="Frank K."/>
            <person name="Nagy T."/>
            <person name="Steger V."/>
            <person name="Schiller M."/>
            <person name="Lakatos P."/>
            <person name="Sugar L."/>
            <person name="Horn P."/>
            <person name="Barta E."/>
            <person name="Orosz L."/>
        </authorList>
    </citation>
    <scope>NUCLEOTIDE SEQUENCE [LARGE SCALE GENOMIC DNA]</scope>
    <source>
        <strain evidence="9">Hungarian</strain>
    </source>
</reference>